<evidence type="ECO:0000313" key="1">
    <source>
        <dbReference type="EMBL" id="MBW0477449.1"/>
    </source>
</evidence>
<proteinExistence type="predicted"/>
<comment type="caution">
    <text evidence="1">The sequence shown here is derived from an EMBL/GenBank/DDBJ whole genome shotgun (WGS) entry which is preliminary data.</text>
</comment>
<dbReference type="AlphaFoldDB" id="A0A9Q3C2Z6"/>
<organism evidence="1 2">
    <name type="scientific">Austropuccinia psidii MF-1</name>
    <dbReference type="NCBI Taxonomy" id="1389203"/>
    <lineage>
        <taxon>Eukaryota</taxon>
        <taxon>Fungi</taxon>
        <taxon>Dikarya</taxon>
        <taxon>Basidiomycota</taxon>
        <taxon>Pucciniomycotina</taxon>
        <taxon>Pucciniomycetes</taxon>
        <taxon>Pucciniales</taxon>
        <taxon>Sphaerophragmiaceae</taxon>
        <taxon>Austropuccinia</taxon>
    </lineage>
</organism>
<reference evidence="1" key="1">
    <citation type="submission" date="2021-03" db="EMBL/GenBank/DDBJ databases">
        <title>Draft genome sequence of rust myrtle Austropuccinia psidii MF-1, a brazilian biotype.</title>
        <authorList>
            <person name="Quecine M.C."/>
            <person name="Pachon D.M.R."/>
            <person name="Bonatelli M.L."/>
            <person name="Correr F.H."/>
            <person name="Franceschini L.M."/>
            <person name="Leite T.F."/>
            <person name="Margarido G.R.A."/>
            <person name="Almeida C.A."/>
            <person name="Ferrarezi J.A."/>
            <person name="Labate C.A."/>
        </authorList>
    </citation>
    <scope>NUCLEOTIDE SEQUENCE</scope>
    <source>
        <strain evidence="1">MF-1</strain>
    </source>
</reference>
<sequence>MFSYGHFKALNMGPISILDPNQQGWTSLPILGRSPFMVLDWSHKLQAIWANLAIIIILGPLVTPSKLGPGDQISLGGLQLPHVPSHMGHGLQKSNLPNFKFQEKFPWYGKDQNEPECPKMTSKGHLGPKFQESWGQDPFLDMHIEDHGSRKGLKRLWTILGDG</sequence>
<dbReference type="Proteomes" id="UP000765509">
    <property type="component" value="Unassembled WGS sequence"/>
</dbReference>
<dbReference type="EMBL" id="AVOT02004816">
    <property type="protein sequence ID" value="MBW0477449.1"/>
    <property type="molecule type" value="Genomic_DNA"/>
</dbReference>
<keyword evidence="2" id="KW-1185">Reference proteome</keyword>
<gene>
    <name evidence="1" type="ORF">O181_017164</name>
</gene>
<name>A0A9Q3C2Z6_9BASI</name>
<evidence type="ECO:0000313" key="2">
    <source>
        <dbReference type="Proteomes" id="UP000765509"/>
    </source>
</evidence>
<accession>A0A9Q3C2Z6</accession>
<protein>
    <submittedName>
        <fullName evidence="1">Uncharacterized protein</fullName>
    </submittedName>
</protein>